<evidence type="ECO:0000256" key="8">
    <source>
        <dbReference type="ARBA" id="ARBA00023060"/>
    </source>
</evidence>
<keyword evidence="6" id="KW-0946">Virion</keyword>
<evidence type="ECO:0000256" key="9">
    <source>
        <dbReference type="ARBA" id="ARBA00023081"/>
    </source>
</evidence>
<keyword evidence="5" id="KW-0167">Capsid protein</keyword>
<evidence type="ECO:0000256" key="3">
    <source>
        <dbReference type="ARBA" id="ARBA00022361"/>
    </source>
</evidence>
<evidence type="ECO:0000256" key="2">
    <source>
        <dbReference type="ARBA" id="ARBA00004621"/>
    </source>
</evidence>
<evidence type="ECO:0000256" key="5">
    <source>
        <dbReference type="ARBA" id="ARBA00022561"/>
    </source>
</evidence>
<name>A0A345F0X8_BBWV1</name>
<evidence type="ECO:0000256" key="7">
    <source>
        <dbReference type="ARBA" id="ARBA00023031"/>
    </source>
</evidence>
<dbReference type="EMBL" id="MF770980">
    <property type="protein sequence ID" value="AXG21633.1"/>
    <property type="molecule type" value="Genomic_RNA"/>
</dbReference>
<dbReference type="GO" id="GO:0039617">
    <property type="term" value="C:T=3 icosahedral viral capsid"/>
    <property type="evidence" value="ECO:0007669"/>
    <property type="project" value="UniProtKB-KW"/>
</dbReference>
<organismHost>
    <name type="scientific">Petunia</name>
    <dbReference type="NCBI Taxonomy" id="4101"/>
</organismHost>
<evidence type="ECO:0000256" key="10">
    <source>
        <dbReference type="ARBA" id="ARBA00032125"/>
    </source>
</evidence>
<sequence>MPLILLWLCFLCVLYVIFKLEYTYVVKPFLKTAFLNTTSHYSDEYLREYSGIRWLHTFKEYREHTIFFNFPSFYCNPGSGIRHTLSELIKMEAERVNLTKTETIPKDVLLERAKNYRVAQEGNKSLLPQVEDLYEVSKWKRAFSSFQKGEPSFVRTSEIAMGAMSGAGKMRIKVPVVKSYEEEVADMRLSQKTRAKADQIVVAAIEIVNDGFASVNSDVTLAASLYDKRHKTIASSFKGAYASRASGTPSHVVFYPTHRVAPGDNPNDTLELSAVSRDSDFDENFTLANFSVRTVYAKAKGPEVIRETQHLLNCKLEDLVKAQQFASDEQVVLALPRVYPKVNLDDYVMPGPESVTKQEGEYSTRGIHFRKPVFNGSEIVLNATSKLPYSKTRSTPKNDKTDDLGCMSDEEGIDYKYGQALMEGDVLEAQVDLFPLHNVAETMRLLFSGVSTIPMNVVEGTKISVAYLNELATHPGVHIPILNMLGRIPGSILARVHCEVAPTCGIGLAATYVEGNESTALGTDLGRLLGIQHVKWNPAIEPVKEFRFKPFSCVDWWNMHYLGSSKFSPVLAFICLSKWNNPPKGECKMSYALYFEPDTILPRQIASLNSAPSFMLRKELGTLSFKQGERRAYAFEVNFGKPQVEGKSVTLNFASAYCGLSQYMESDIVIDLTLMSSPMIGGTFTLAYVAGSYLKSIKNMQFLDALPHITFNFEKGGKSTRSLRFPSKLFPTYQSLDRWDLNASREDDVSGHFVLYQRDTVSSALEGDLVFRVSARVSGEPVMHGVSVGYPTTLTRATTGKMTSRSLGEKVRKPIGLAKGQAHMNLADYKRVFYPMAEWTYASEKYEGRREDRDILKLLLKMRLDGTKATEDFRIVHSPLVRVLQNCAWLRGTIHFKIVVKANSEMMSYQRTSQVHVTAHENSLSSNEFYSGMLTATSGELEFSKEVVGPVEGFSSMGWNVQGNKKFYKLCISLGNVHEYEAVKVMASFGDNVEFAGQQKAGHYALEREVSVFKDFKY</sequence>
<evidence type="ECO:0000256" key="1">
    <source>
        <dbReference type="ARBA" id="ARBA00004328"/>
    </source>
</evidence>
<evidence type="ECO:0000313" key="12">
    <source>
        <dbReference type="EMBL" id="AZF99053.1"/>
    </source>
</evidence>
<organism evidence="11">
    <name type="scientific">Broad bean wilt virus 1</name>
    <name type="common">BBWV-1</name>
    <dbReference type="NCBI Taxonomy" id="50817"/>
    <lineage>
        <taxon>Viruses</taxon>
        <taxon>Riboviria</taxon>
        <taxon>Orthornavirae</taxon>
        <taxon>Pisuviricota</taxon>
        <taxon>Pisoniviricetes</taxon>
        <taxon>Picornavirales</taxon>
        <taxon>Secoviridae</taxon>
        <taxon>Comovirinae</taxon>
        <taxon>Fabavirus</taxon>
        <taxon>Fabavirus alphaviciae</taxon>
    </lineage>
</organism>
<dbReference type="InterPro" id="IPR029053">
    <property type="entry name" value="Viral_coat"/>
</dbReference>
<organismHost>
    <name type="scientific">Spinacia oleracea</name>
    <name type="common">Spinach</name>
    <dbReference type="NCBI Taxonomy" id="3562"/>
</organismHost>
<dbReference type="SUPFAM" id="SSF88633">
    <property type="entry name" value="Positive stranded ssRNA viruses"/>
    <property type="match status" value="3"/>
</dbReference>
<dbReference type="GO" id="GO:0044219">
    <property type="term" value="C:host cell plasmodesma"/>
    <property type="evidence" value="ECO:0007669"/>
    <property type="project" value="UniProtKB-SubCell"/>
</dbReference>
<dbReference type="Pfam" id="PF02248">
    <property type="entry name" value="Como_SCP"/>
    <property type="match status" value="1"/>
</dbReference>
<reference evidence="11" key="1">
    <citation type="journal article" date="2018" name="Plant Pathol.">
        <title>Using High Throughput Sequencing in support of a plant health outbreak reveals novel viruses in Ullucus tuberosus (Basellaceae).</title>
        <authorList>
            <person name="Fox A."/>
            <person name="Fowkes A."/>
            <person name="Skelton A."/>
            <person name="Harju V."/>
            <person name="Buxton-Kirk A."/>
            <person name="Kelly M."/>
            <person name="Forde S."/>
            <person name="Pufal H."/>
            <person name="Conyers C."/>
            <person name="Ward R."/>
            <person name="Weekes R."/>
            <person name="Boonham N."/>
            <person name="Adams I."/>
        </authorList>
    </citation>
    <scope>NUCLEOTIDE SEQUENCE</scope>
    <source>
        <strain evidence="12">BBWV1_RNA2</strain>
        <strain evidence="11">UL1</strain>
    </source>
</reference>
<organismHost>
    <name type="scientific">Capsicum annuum</name>
    <name type="common">Capsicum pepper</name>
    <dbReference type="NCBI Taxonomy" id="4072"/>
</organismHost>
<comment type="subcellular location">
    <subcellularLocation>
        <location evidence="2">Host cell junction</location>
        <location evidence="2">Host plasmodesma</location>
    </subcellularLocation>
    <subcellularLocation>
        <location evidence="1">Virion</location>
    </subcellularLocation>
</comment>
<keyword evidence="7" id="KW-0916">Viral movement protein</keyword>
<evidence type="ECO:0000256" key="4">
    <source>
        <dbReference type="ARBA" id="ARBA00022448"/>
    </source>
</evidence>
<organismHost>
    <name type="scientific">Myzus</name>
    <dbReference type="NCBI Taxonomy" id="13163"/>
</organismHost>
<dbReference type="InterPro" id="IPR003182">
    <property type="entry name" value="RNA2_polyprotein"/>
</dbReference>
<organismHost>
    <name type="scientific">Vicia faba</name>
    <name type="common">Broad bean</name>
    <name type="synonym">Faba vulgaris</name>
    <dbReference type="NCBI Taxonomy" id="3906"/>
</organismHost>
<evidence type="ECO:0000256" key="6">
    <source>
        <dbReference type="ARBA" id="ARBA00022844"/>
    </source>
</evidence>
<proteinExistence type="predicted"/>
<keyword evidence="8" id="KW-1142">T=3 icosahedral capsid protein</keyword>
<protein>
    <recommendedName>
        <fullName evidence="3">RNA2 polyprotein</fullName>
    </recommendedName>
    <alternativeName>
        <fullName evidence="10">Genome polyprotein M</fullName>
    </alternativeName>
</protein>
<dbReference type="Pfam" id="PF02247">
    <property type="entry name" value="Como_LCP"/>
    <property type="match status" value="1"/>
</dbReference>
<keyword evidence="9" id="KW-1031">Host cell junction</keyword>
<keyword evidence="4" id="KW-0813">Transport</keyword>
<accession>A0A345F0X8</accession>
<evidence type="ECO:0000313" key="11">
    <source>
        <dbReference type="EMBL" id="AXG21633.1"/>
    </source>
</evidence>
<dbReference type="EMBL" id="MH645162">
    <property type="protein sequence ID" value="AZF99053.1"/>
    <property type="molecule type" value="Genomic_RNA"/>
</dbReference>
<dbReference type="GO" id="GO:0005198">
    <property type="term" value="F:structural molecule activity"/>
    <property type="evidence" value="ECO:0007669"/>
    <property type="project" value="InterPro"/>
</dbReference>
<dbReference type="InterPro" id="IPR003181">
    <property type="entry name" value="Como_LCP"/>
</dbReference>
<dbReference type="GO" id="GO:0046740">
    <property type="term" value="P:transport of virus in host, cell to cell"/>
    <property type="evidence" value="ECO:0007669"/>
    <property type="project" value="UniProtKB-KW"/>
</dbReference>
<dbReference type="Gene3D" id="2.60.120.20">
    <property type="match status" value="2"/>
</dbReference>